<dbReference type="InterPro" id="IPR008278">
    <property type="entry name" value="4-PPantetheinyl_Trfase_dom"/>
</dbReference>
<dbReference type="GO" id="GO:0005886">
    <property type="term" value="C:plasma membrane"/>
    <property type="evidence" value="ECO:0007669"/>
    <property type="project" value="TreeGrafter"/>
</dbReference>
<evidence type="ECO:0000259" key="5">
    <source>
        <dbReference type="Pfam" id="PF17837"/>
    </source>
</evidence>
<comment type="cofactor">
    <cofactor evidence="3">
        <name>Mg(2+)</name>
        <dbReference type="ChEBI" id="CHEBI:18420"/>
    </cofactor>
</comment>
<accession>A0A5J6FCG5</accession>
<dbReference type="OrthoDB" id="8210607at2"/>
<dbReference type="InterPro" id="IPR037143">
    <property type="entry name" value="4-PPantetheinyl_Trfase_dom_sf"/>
</dbReference>
<dbReference type="PANTHER" id="PTHR38096:SF1">
    <property type="entry name" value="ENTEROBACTIN SYNTHASE COMPONENT D"/>
    <property type="match status" value="1"/>
</dbReference>
<dbReference type="GO" id="GO:0009366">
    <property type="term" value="C:enterobactin synthetase complex"/>
    <property type="evidence" value="ECO:0007669"/>
    <property type="project" value="InterPro"/>
</dbReference>
<feature type="binding site" evidence="2">
    <location>
        <position position="178"/>
    </location>
    <ligand>
        <name>CoA</name>
        <dbReference type="ChEBI" id="CHEBI:57287"/>
    </ligand>
</feature>
<dbReference type="GO" id="GO:0008897">
    <property type="term" value="F:holo-[acyl-carrier-protein] synthase activity"/>
    <property type="evidence" value="ECO:0007669"/>
    <property type="project" value="InterPro"/>
</dbReference>
<reference evidence="6 7" key="1">
    <citation type="submission" date="2017-09" db="EMBL/GenBank/DDBJ databases">
        <authorList>
            <person name="Lee N."/>
            <person name="Cho B.-K."/>
        </authorList>
    </citation>
    <scope>NUCLEOTIDE SEQUENCE [LARGE SCALE GENOMIC DNA]</scope>
    <source>
        <strain evidence="6 7">ATCC 12769</strain>
    </source>
</reference>
<dbReference type="RefSeq" id="WP_150489179.1">
    <property type="nucleotide sequence ID" value="NZ_BMUV01000033.1"/>
</dbReference>
<feature type="binding site" evidence="3">
    <location>
        <position position="118"/>
    </location>
    <ligand>
        <name>Mg(2+)</name>
        <dbReference type="ChEBI" id="CHEBI:18420"/>
    </ligand>
</feature>
<feature type="binding site" evidence="2">
    <location>
        <begin position="96"/>
        <end position="97"/>
    </location>
    <ligand>
        <name>CoA</name>
        <dbReference type="ChEBI" id="CHEBI:57287"/>
    </ligand>
</feature>
<feature type="domain" description="4'-phosphopantetheinyl transferase N-terminal" evidence="5">
    <location>
        <begin position="41"/>
        <end position="107"/>
    </location>
</feature>
<feature type="binding site" evidence="2">
    <location>
        <position position="164"/>
    </location>
    <ligand>
        <name>CoA</name>
        <dbReference type="ChEBI" id="CHEBI:57287"/>
    </ligand>
</feature>
<sequence>MTLLPAGGPALAGVLAPLLPPSVTVVDTFEDSPDAFLYPGEEALVATAVDRRRAEFATVRHCARAALAGFGIPPGPVLRGPRGAPRWPDGMVGSLTHCEGYRAAAVARDSTAASLGIDVEPDRPLRSEGVLNLVSLPGEQAALRELAARRPDVNWDTVLFSAKESVYKAWSPLTGRWLGFHDARVTLRPDGTFTAALLVPGTTPSGPPLTGFDGRWHTGRGLVLTAVTVPPRER</sequence>
<keyword evidence="7" id="KW-1185">Reference proteome</keyword>
<dbReference type="SUPFAM" id="SSF56214">
    <property type="entry name" value="4'-phosphopantetheinyl transferase"/>
    <property type="match status" value="1"/>
</dbReference>
<evidence type="ECO:0000256" key="2">
    <source>
        <dbReference type="PIRSR" id="PIRSR603542-1"/>
    </source>
</evidence>
<evidence type="ECO:0000259" key="4">
    <source>
        <dbReference type="Pfam" id="PF01648"/>
    </source>
</evidence>
<organism evidence="6 7">
    <name type="scientific">Streptomyces nitrosporeus</name>
    <dbReference type="NCBI Taxonomy" id="28894"/>
    <lineage>
        <taxon>Bacteria</taxon>
        <taxon>Bacillati</taxon>
        <taxon>Actinomycetota</taxon>
        <taxon>Actinomycetes</taxon>
        <taxon>Kitasatosporales</taxon>
        <taxon>Streptomycetaceae</taxon>
        <taxon>Streptomyces</taxon>
    </lineage>
</organism>
<dbReference type="Pfam" id="PF17837">
    <property type="entry name" value="4PPT_N"/>
    <property type="match status" value="1"/>
</dbReference>
<dbReference type="PANTHER" id="PTHR38096">
    <property type="entry name" value="ENTEROBACTIN SYNTHASE COMPONENT D"/>
    <property type="match status" value="1"/>
</dbReference>
<dbReference type="Gene3D" id="3.90.470.20">
    <property type="entry name" value="4'-phosphopantetheinyl transferase domain"/>
    <property type="match status" value="1"/>
</dbReference>
<dbReference type="InterPro" id="IPR003542">
    <property type="entry name" value="Enbac_synth_compD-like"/>
</dbReference>
<gene>
    <name evidence="6" type="ORF">CP967_19495</name>
</gene>
<dbReference type="GO" id="GO:0009239">
    <property type="term" value="P:enterobactin biosynthetic process"/>
    <property type="evidence" value="ECO:0007669"/>
    <property type="project" value="InterPro"/>
</dbReference>
<evidence type="ECO:0000256" key="1">
    <source>
        <dbReference type="ARBA" id="ARBA00022679"/>
    </source>
</evidence>
<feature type="domain" description="4'-phosphopantetheinyl transferase" evidence="4">
    <location>
        <begin position="114"/>
        <end position="198"/>
    </location>
</feature>
<feature type="binding site" evidence="2">
    <location>
        <position position="118"/>
    </location>
    <ligand>
        <name>CoA</name>
        <dbReference type="ChEBI" id="CHEBI:57287"/>
    </ligand>
</feature>
<dbReference type="GO" id="GO:0000287">
    <property type="term" value="F:magnesium ion binding"/>
    <property type="evidence" value="ECO:0007669"/>
    <property type="project" value="InterPro"/>
</dbReference>
<dbReference type="InterPro" id="IPR041354">
    <property type="entry name" value="4PPT_N"/>
</dbReference>
<name>A0A5J6FCG5_9ACTN</name>
<keyword evidence="1 6" id="KW-0808">Transferase</keyword>
<feature type="binding site" evidence="2">
    <location>
        <position position="168"/>
    </location>
    <ligand>
        <name>CoA</name>
        <dbReference type="ChEBI" id="CHEBI:57287"/>
    </ligand>
</feature>
<evidence type="ECO:0000256" key="3">
    <source>
        <dbReference type="PIRSR" id="PIRSR603542-2"/>
    </source>
</evidence>
<dbReference type="PRINTS" id="PR01399">
    <property type="entry name" value="ENTSNTHTASED"/>
</dbReference>
<keyword evidence="3" id="KW-0479">Metal-binding</keyword>
<evidence type="ECO:0000313" key="6">
    <source>
        <dbReference type="EMBL" id="QEU73881.1"/>
    </source>
</evidence>
<feature type="binding site" evidence="3">
    <location>
        <position position="120"/>
    </location>
    <ligand>
        <name>Mg(2+)</name>
        <dbReference type="ChEBI" id="CHEBI:18420"/>
    </ligand>
</feature>
<dbReference type="KEGG" id="snk:CP967_19495"/>
<dbReference type="Proteomes" id="UP000326178">
    <property type="component" value="Chromosome"/>
</dbReference>
<dbReference type="AlphaFoldDB" id="A0A5J6FCG5"/>
<protein>
    <submittedName>
        <fullName evidence="6">4'-phosphopantetheinyl transferase superfamily protein</fullName>
    </submittedName>
</protein>
<keyword evidence="3" id="KW-0460">Magnesium</keyword>
<evidence type="ECO:0000313" key="7">
    <source>
        <dbReference type="Proteomes" id="UP000326178"/>
    </source>
</evidence>
<dbReference type="EMBL" id="CP023702">
    <property type="protein sequence ID" value="QEU73881.1"/>
    <property type="molecule type" value="Genomic_DNA"/>
</dbReference>
<dbReference type="Pfam" id="PF01648">
    <property type="entry name" value="ACPS"/>
    <property type="match status" value="1"/>
</dbReference>
<feature type="binding site" evidence="2">
    <location>
        <position position="52"/>
    </location>
    <ligand>
        <name>CoA</name>
        <dbReference type="ChEBI" id="CHEBI:57287"/>
    </ligand>
</feature>
<feature type="binding site" evidence="2">
    <location>
        <position position="60"/>
    </location>
    <ligand>
        <name>CoA</name>
        <dbReference type="ChEBI" id="CHEBI:57287"/>
    </ligand>
</feature>
<proteinExistence type="predicted"/>